<evidence type="ECO:0000259" key="2">
    <source>
        <dbReference type="Pfam" id="PF02272"/>
    </source>
</evidence>
<dbReference type="InterPro" id="IPR003156">
    <property type="entry name" value="DHHA1_dom"/>
</dbReference>
<dbReference type="Pfam" id="PF01368">
    <property type="entry name" value="DHH"/>
    <property type="match status" value="1"/>
</dbReference>
<dbReference type="GO" id="GO:0003676">
    <property type="term" value="F:nucleic acid binding"/>
    <property type="evidence" value="ECO:0007669"/>
    <property type="project" value="InterPro"/>
</dbReference>
<name>A0A6J6K0M7_9ZZZZ</name>
<sequence length="331" mass="34716">MSSFAPIPEWDKAVSAIFDSKSVLLLAHVTPDADALGSALGLGLALQGMGKEVQVTVGEVGFTTPESLSFLPGTELIRMPEELNQADLVISCDVSSDSRLGSAKSILDAAKVSIAIDHHPSFTGFGTIHLVDPKAAATAEIILELIDRLEVPITKDIASAIYSGLTTDTGSFKYQSTTSHTLRTAARLLDTGIDSARLSRLLFDDEPLAALVMMGDAVSRATLVSAAVSGQGLVYTSVSIEQRPGLDEMAVERVIEALRKTSEAEVAAVLKQADDGHWKVSLRSKTLVDVGALANELGGGGHKYASGYSSTHDLDSTIAQLIAALDAISVN</sequence>
<accession>A0A6J6K0M7</accession>
<evidence type="ECO:0000313" key="3">
    <source>
        <dbReference type="EMBL" id="CAB4643371.1"/>
    </source>
</evidence>
<proteinExistence type="predicted"/>
<dbReference type="InterPro" id="IPR038763">
    <property type="entry name" value="DHH_sf"/>
</dbReference>
<dbReference type="PANTHER" id="PTHR47618">
    <property type="entry name" value="BIFUNCTIONAL OLIGORIBONUCLEASE AND PAP PHOSPHATASE NRNA"/>
    <property type="match status" value="1"/>
</dbReference>
<dbReference type="InterPro" id="IPR001667">
    <property type="entry name" value="DDH_dom"/>
</dbReference>
<reference evidence="3" key="1">
    <citation type="submission" date="2020-05" db="EMBL/GenBank/DDBJ databases">
        <authorList>
            <person name="Chiriac C."/>
            <person name="Salcher M."/>
            <person name="Ghai R."/>
            <person name="Kavagutti S V."/>
        </authorList>
    </citation>
    <scope>NUCLEOTIDE SEQUENCE</scope>
</reference>
<dbReference type="Gene3D" id="3.90.1640.10">
    <property type="entry name" value="inorganic pyrophosphatase (n-terminal core)"/>
    <property type="match status" value="1"/>
</dbReference>
<dbReference type="SUPFAM" id="SSF64182">
    <property type="entry name" value="DHH phosphoesterases"/>
    <property type="match status" value="1"/>
</dbReference>
<dbReference type="AlphaFoldDB" id="A0A6J6K0M7"/>
<organism evidence="3">
    <name type="scientific">freshwater metagenome</name>
    <dbReference type="NCBI Taxonomy" id="449393"/>
    <lineage>
        <taxon>unclassified sequences</taxon>
        <taxon>metagenomes</taxon>
        <taxon>ecological metagenomes</taxon>
    </lineage>
</organism>
<feature type="domain" description="DHHA1" evidence="2">
    <location>
        <begin position="236"/>
        <end position="326"/>
    </location>
</feature>
<dbReference type="InterPro" id="IPR051319">
    <property type="entry name" value="Oligoribo/pAp-PDE_c-di-AMP_PDE"/>
</dbReference>
<dbReference type="Gene3D" id="3.10.310.30">
    <property type="match status" value="1"/>
</dbReference>
<gene>
    <name evidence="3" type="ORF">UFOPK2237_00065</name>
</gene>
<dbReference type="EMBL" id="CAEZWI010000003">
    <property type="protein sequence ID" value="CAB4643371.1"/>
    <property type="molecule type" value="Genomic_DNA"/>
</dbReference>
<evidence type="ECO:0000259" key="1">
    <source>
        <dbReference type="Pfam" id="PF01368"/>
    </source>
</evidence>
<dbReference type="Pfam" id="PF02272">
    <property type="entry name" value="DHHA1"/>
    <property type="match status" value="1"/>
</dbReference>
<feature type="domain" description="DDH" evidence="1">
    <location>
        <begin position="23"/>
        <end position="164"/>
    </location>
</feature>
<protein>
    <submittedName>
        <fullName evidence="3">Unannotated protein</fullName>
    </submittedName>
</protein>
<dbReference type="PANTHER" id="PTHR47618:SF1">
    <property type="entry name" value="BIFUNCTIONAL OLIGORIBONUCLEASE AND PAP PHOSPHATASE NRNA"/>
    <property type="match status" value="1"/>
</dbReference>